<dbReference type="InterPro" id="IPR012341">
    <property type="entry name" value="6hp_glycosidase-like_sf"/>
</dbReference>
<reference evidence="3" key="1">
    <citation type="journal article" date="2014" name="Int. J. Syst. Evol. Microbiol.">
        <title>Complete genome sequence of Corynebacterium casei LMG S-19264T (=DSM 44701T), isolated from a smear-ripened cheese.</title>
        <authorList>
            <consortium name="US DOE Joint Genome Institute (JGI-PGF)"/>
            <person name="Walter F."/>
            <person name="Albersmeier A."/>
            <person name="Kalinowski J."/>
            <person name="Ruckert C."/>
        </authorList>
    </citation>
    <scope>NUCLEOTIDE SEQUENCE</scope>
    <source>
        <strain evidence="3">CCM 7905</strain>
    </source>
</reference>
<dbReference type="PANTHER" id="PTHR31616">
    <property type="entry name" value="TREHALASE"/>
    <property type="match status" value="1"/>
</dbReference>
<reference evidence="3" key="2">
    <citation type="submission" date="2020-09" db="EMBL/GenBank/DDBJ databases">
        <authorList>
            <person name="Sun Q."/>
            <person name="Sedlacek I."/>
        </authorList>
    </citation>
    <scope>NUCLEOTIDE SEQUENCE</scope>
    <source>
        <strain evidence="3">CCM 7905</strain>
    </source>
</reference>
<dbReference type="Proteomes" id="UP000654257">
    <property type="component" value="Unassembled WGS sequence"/>
</dbReference>
<evidence type="ECO:0000259" key="1">
    <source>
        <dbReference type="Pfam" id="PF00723"/>
    </source>
</evidence>
<evidence type="ECO:0000313" key="4">
    <source>
        <dbReference type="Proteomes" id="UP000654257"/>
    </source>
</evidence>
<dbReference type="GO" id="GO:0005975">
    <property type="term" value="P:carbohydrate metabolic process"/>
    <property type="evidence" value="ECO:0007669"/>
    <property type="project" value="InterPro"/>
</dbReference>
<dbReference type="RefSeq" id="WP_188546288.1">
    <property type="nucleotide sequence ID" value="NZ_BMCU01000004.1"/>
</dbReference>
<accession>A0A917G2Q4</accession>
<dbReference type="SUPFAM" id="SSF48208">
    <property type="entry name" value="Six-hairpin glycosidases"/>
    <property type="match status" value="1"/>
</dbReference>
<dbReference type="InterPro" id="IPR011613">
    <property type="entry name" value="GH15-like"/>
</dbReference>
<dbReference type="InterPro" id="IPR045582">
    <property type="entry name" value="Trehalase-like_N"/>
</dbReference>
<feature type="domain" description="Trehalase-like N-terminal" evidence="2">
    <location>
        <begin position="20"/>
        <end position="124"/>
    </location>
</feature>
<name>A0A917G2Q4_9NOCA</name>
<feature type="domain" description="GH15-like" evidence="1">
    <location>
        <begin position="243"/>
        <end position="595"/>
    </location>
</feature>
<keyword evidence="4" id="KW-1185">Reference proteome</keyword>
<evidence type="ECO:0000259" key="2">
    <source>
        <dbReference type="Pfam" id="PF19291"/>
    </source>
</evidence>
<dbReference type="Gene3D" id="1.50.10.10">
    <property type="match status" value="1"/>
</dbReference>
<dbReference type="EMBL" id="BMCU01000004">
    <property type="protein sequence ID" value="GGG18888.1"/>
    <property type="molecule type" value="Genomic_DNA"/>
</dbReference>
<dbReference type="PANTHER" id="PTHR31616:SF0">
    <property type="entry name" value="GLUCAN 1,4-ALPHA-GLUCOSIDASE"/>
    <property type="match status" value="1"/>
</dbReference>
<dbReference type="Pfam" id="PF19291">
    <property type="entry name" value="TREH_N"/>
    <property type="match status" value="1"/>
</dbReference>
<proteinExistence type="predicted"/>
<comment type="caution">
    <text evidence="3">The sequence shown here is derived from an EMBL/GenBank/DDBJ whole genome shotgun (WGS) entry which is preliminary data.</text>
</comment>
<sequence length="608" mass="66320">MTVTTDTGRDAASLRVDGYTGIENYAAIGDGRTVALIALDGRIDWFPVPNLDTPPVFAALLDAEHGGYIELCPVDTFSAERHYVVGTNVLETTFTTPTGSVRVTDSLNTGVAGRLPWSELGRRVDGVTGSVPMKWMVAPGTCLGSASPWLYDTVHGRILRVDGLNLGVRTLGLGDGDVDVDSQSIGGTFTAAQGERYLIGLVGTETEPLFLPTPENVDSGIDRTIRNWQLWSEEFRYDGPWSDQVHRSALALKLLIHSPSGSVAAAATTSLPERWAGGKNWDYRYAWVRDTAYTLRALIRFGLREEVHAAVAWLLKIIRLNDELTQVFYTLGGEMPGGSEKPDVPGWRGIGPVVGGNDAASQLQQGIFGDLFDIVSLYVDAGNILDAPTGRLLANIADTTCDIWQKRDAGLWELPQERHYTSSKMGCWQALDRAVHLVEQGQIPGLADRWIAERDRIATWIDENCWSESAQAYVWYPGSDELDASVLLHAGSGCVEPKRMSATIDAIRRELGDGDFVYRYSGMETVEGTFVACAFWVVSALAEVGREAEATELMDRLAVAGNDVGLWAEMVDVDRECFLGNFPQGLSHLALINAALTIADDHDHAKEV</sequence>
<dbReference type="GO" id="GO:0004553">
    <property type="term" value="F:hydrolase activity, hydrolyzing O-glycosyl compounds"/>
    <property type="evidence" value="ECO:0007669"/>
    <property type="project" value="UniProtKB-ARBA"/>
</dbReference>
<keyword evidence="3" id="KW-0378">Hydrolase</keyword>
<organism evidence="3 4">
    <name type="scientific">Rhodococcoides trifolii</name>
    <dbReference type="NCBI Taxonomy" id="908250"/>
    <lineage>
        <taxon>Bacteria</taxon>
        <taxon>Bacillati</taxon>
        <taxon>Actinomycetota</taxon>
        <taxon>Actinomycetes</taxon>
        <taxon>Mycobacteriales</taxon>
        <taxon>Nocardiaceae</taxon>
        <taxon>Rhodococcoides</taxon>
    </lineage>
</organism>
<dbReference type="Pfam" id="PF00723">
    <property type="entry name" value="Glyco_hydro_15"/>
    <property type="match status" value="1"/>
</dbReference>
<evidence type="ECO:0000313" key="3">
    <source>
        <dbReference type="EMBL" id="GGG18888.1"/>
    </source>
</evidence>
<dbReference type="InterPro" id="IPR008928">
    <property type="entry name" value="6-hairpin_glycosidase_sf"/>
</dbReference>
<gene>
    <name evidence="3" type="ORF">GCM10007304_36070</name>
</gene>
<dbReference type="AlphaFoldDB" id="A0A917G2Q4"/>
<protein>
    <submittedName>
        <fullName evidence="3">Glycosyl hydrolase</fullName>
    </submittedName>
</protein>